<feature type="transmembrane region" description="Helical" evidence="1">
    <location>
        <begin position="150"/>
        <end position="169"/>
    </location>
</feature>
<reference evidence="2" key="1">
    <citation type="submission" date="2022-06" db="EMBL/GenBank/DDBJ databases">
        <title>Natrinema sp. a new haloarchaeum isolate from saline soil.</title>
        <authorList>
            <person name="Strakova D."/>
            <person name="Galisteo C."/>
            <person name="Sanchez-Porro C."/>
            <person name="Ventosa A."/>
        </authorList>
    </citation>
    <scope>NUCLEOTIDE SEQUENCE</scope>
    <source>
        <strain evidence="2">S1CR25-10</strain>
    </source>
</reference>
<dbReference type="AlphaFoldDB" id="A0A9Q4PZH6"/>
<feature type="transmembrane region" description="Helical" evidence="1">
    <location>
        <begin position="7"/>
        <end position="31"/>
    </location>
</feature>
<proteinExistence type="predicted"/>
<dbReference type="EMBL" id="JAMQOT010000001">
    <property type="protein sequence ID" value="MDF9744224.1"/>
    <property type="molecule type" value="Genomic_DNA"/>
</dbReference>
<evidence type="ECO:0000313" key="3">
    <source>
        <dbReference type="Proteomes" id="UP001154061"/>
    </source>
</evidence>
<keyword evidence="1" id="KW-0812">Transmembrane</keyword>
<comment type="caution">
    <text evidence="2">The sequence shown here is derived from an EMBL/GenBank/DDBJ whole genome shotgun (WGS) entry which is preliminary data.</text>
</comment>
<sequence length="271" mass="29720">MSFRQPSAAFFSIAAGSYVGLLTLGATALVLGSGYVTLWPAAAGGCVGLLVAHRNYTWTAPATVLVRTRLYLFPIAIVLVPIFVIPLLVLVGIRGYETWMTVWFVEYLVLALAGMLFYLVTMNRHVASLHERESVLAEWTSYPDTRYRRLLYGLQFAFGCVCFIGGLALDPVVNPLPGFGGAMIGQSIAGGRRRTYTLFDSGLCVHRSKTLNHQFVPGIQLRSVDLTDGRLRIRRGLPLPLPIRCATKTMTNPQRVADAIGRVLESTAEVE</sequence>
<gene>
    <name evidence="2" type="ORF">NDI89_01355</name>
</gene>
<keyword evidence="1" id="KW-0472">Membrane</keyword>
<keyword evidence="1" id="KW-1133">Transmembrane helix</keyword>
<keyword evidence="3" id="KW-1185">Reference proteome</keyword>
<organism evidence="2 3">
    <name type="scientific">Natrinema salsiterrestre</name>
    <dbReference type="NCBI Taxonomy" id="2950540"/>
    <lineage>
        <taxon>Archaea</taxon>
        <taxon>Methanobacteriati</taxon>
        <taxon>Methanobacteriota</taxon>
        <taxon>Stenosarchaea group</taxon>
        <taxon>Halobacteria</taxon>
        <taxon>Halobacteriales</taxon>
        <taxon>Natrialbaceae</taxon>
        <taxon>Natrinema</taxon>
    </lineage>
</organism>
<accession>A0A9Q4PZH6</accession>
<dbReference type="RefSeq" id="WP_277519710.1">
    <property type="nucleotide sequence ID" value="NZ_JAMQOT010000001.1"/>
</dbReference>
<feature type="transmembrane region" description="Helical" evidence="1">
    <location>
        <begin position="70"/>
        <end position="93"/>
    </location>
</feature>
<evidence type="ECO:0000256" key="1">
    <source>
        <dbReference type="SAM" id="Phobius"/>
    </source>
</evidence>
<dbReference type="Proteomes" id="UP001154061">
    <property type="component" value="Unassembled WGS sequence"/>
</dbReference>
<name>A0A9Q4PZH6_9EURY</name>
<feature type="transmembrane region" description="Helical" evidence="1">
    <location>
        <begin position="37"/>
        <end position="58"/>
    </location>
</feature>
<feature type="transmembrane region" description="Helical" evidence="1">
    <location>
        <begin position="99"/>
        <end position="120"/>
    </location>
</feature>
<protein>
    <submittedName>
        <fullName evidence="2">Uncharacterized protein</fullName>
    </submittedName>
</protein>
<evidence type="ECO:0000313" key="2">
    <source>
        <dbReference type="EMBL" id="MDF9744224.1"/>
    </source>
</evidence>